<organism evidence="2 3">
    <name type="scientific">Actinocrispum wychmicini</name>
    <dbReference type="NCBI Taxonomy" id="1213861"/>
    <lineage>
        <taxon>Bacteria</taxon>
        <taxon>Bacillati</taxon>
        <taxon>Actinomycetota</taxon>
        <taxon>Actinomycetes</taxon>
        <taxon>Pseudonocardiales</taxon>
        <taxon>Pseudonocardiaceae</taxon>
        <taxon>Actinocrispum</taxon>
    </lineage>
</organism>
<name>A0A4R2IR10_9PSEU</name>
<protein>
    <recommendedName>
        <fullName evidence="1">DUF6801 domain-containing protein</fullName>
    </recommendedName>
</protein>
<comment type="caution">
    <text evidence="2">The sequence shown here is derived from an EMBL/GenBank/DDBJ whole genome shotgun (WGS) entry which is preliminary data.</text>
</comment>
<dbReference type="Proteomes" id="UP000295680">
    <property type="component" value="Unassembled WGS sequence"/>
</dbReference>
<proteinExistence type="predicted"/>
<keyword evidence="3" id="KW-1185">Reference proteome</keyword>
<evidence type="ECO:0000313" key="3">
    <source>
        <dbReference type="Proteomes" id="UP000295680"/>
    </source>
</evidence>
<evidence type="ECO:0000313" key="2">
    <source>
        <dbReference type="EMBL" id="TCO46509.1"/>
    </source>
</evidence>
<dbReference type="RefSeq" id="WP_132125959.1">
    <property type="nucleotide sequence ID" value="NZ_SLWS01000019.1"/>
</dbReference>
<feature type="domain" description="DUF6801" evidence="1">
    <location>
        <begin position="45"/>
        <end position="194"/>
    </location>
</feature>
<gene>
    <name evidence="2" type="ORF">EV192_11988</name>
</gene>
<evidence type="ECO:0000259" key="1">
    <source>
        <dbReference type="Pfam" id="PF20611"/>
    </source>
</evidence>
<dbReference type="AlphaFoldDB" id="A0A4R2IR10"/>
<dbReference type="Pfam" id="PF20611">
    <property type="entry name" value="DUF6801"/>
    <property type="match status" value="2"/>
</dbReference>
<sequence length="390" mass="38861">MKRNVLRRLGRRVASMVAVTGLAAGVMVGAGGPASAGVVTTTIVYRCTWPSVGAQDMSATVSLDVPGSGAVGTRMLIGVQIAGLLNQNVSNFLRAVQAASLSGTATIDLGISHNSSAFTLGVPGQTIAQTPVNPTGMVPVNITASPFLGLIAYTPGDVVVKTGQQITLRMDTRKADGTPTALGAFNVPCTVKVTTPPQQGITVPIPLSGTAVTPPSLGTQVPGGTVNKTLTYNCAFPGSTAANYTGTVTGSIPASGAHGARLLPNVALTVPAPATFTNVLQANAAASLSGKSTMDILAANAGEVFTLGIPGPVPSASVPASGTMTVPLFPATPNVLVQSAGSFALALGSQVKDTMTPLKADGSPTSLGSFDVTCTLNTGQDPALGTITIT</sequence>
<reference evidence="2 3" key="1">
    <citation type="submission" date="2019-03" db="EMBL/GenBank/DDBJ databases">
        <title>Genomic Encyclopedia of Type Strains, Phase IV (KMG-IV): sequencing the most valuable type-strain genomes for metagenomic binning, comparative biology and taxonomic classification.</title>
        <authorList>
            <person name="Goeker M."/>
        </authorList>
    </citation>
    <scope>NUCLEOTIDE SEQUENCE [LARGE SCALE GENOMIC DNA]</scope>
    <source>
        <strain evidence="2 3">DSM 45934</strain>
    </source>
</reference>
<feature type="domain" description="DUF6801" evidence="1">
    <location>
        <begin position="231"/>
        <end position="385"/>
    </location>
</feature>
<accession>A0A4R2IR10</accession>
<dbReference type="InterPro" id="IPR046542">
    <property type="entry name" value="DUF6801"/>
</dbReference>
<dbReference type="EMBL" id="SLWS01000019">
    <property type="protein sequence ID" value="TCO46509.1"/>
    <property type="molecule type" value="Genomic_DNA"/>
</dbReference>
<dbReference type="OrthoDB" id="4863392at2"/>